<proteinExistence type="predicted"/>
<evidence type="ECO:0000313" key="1">
    <source>
        <dbReference type="EMBL" id="TWL31014.1"/>
    </source>
</evidence>
<reference evidence="1 2" key="1">
    <citation type="submission" date="2019-06" db="EMBL/GenBank/DDBJ databases">
        <title>Genome sequence analysis of &gt;100 Bacillus licheniformis strains suggests intrinsic resistance to this species.</title>
        <authorList>
            <person name="Wels M."/>
            <person name="Siezen R.J."/>
            <person name="Johansen E."/>
            <person name="Stuer-Lauridsen B."/>
            <person name="Bjerre K."/>
            <person name="Nielsen B.K.K."/>
        </authorList>
    </citation>
    <scope>NUCLEOTIDE SEQUENCE [LARGE SCALE GENOMIC DNA]</scope>
    <source>
        <strain evidence="1 2">BAC-16736</strain>
    </source>
</reference>
<gene>
    <name evidence="1" type="ORF">CHCC16736_4636</name>
</gene>
<dbReference type="Proteomes" id="UP000435910">
    <property type="component" value="Unassembled WGS sequence"/>
</dbReference>
<name>A0A8B5YFW0_BACLI</name>
<evidence type="ECO:0000313" key="2">
    <source>
        <dbReference type="Proteomes" id="UP000435910"/>
    </source>
</evidence>
<dbReference type="EMBL" id="NILC01000011">
    <property type="protein sequence ID" value="TWL31014.1"/>
    <property type="molecule type" value="Genomic_DNA"/>
</dbReference>
<organism evidence="1 2">
    <name type="scientific">Bacillus licheniformis</name>
    <dbReference type="NCBI Taxonomy" id="1402"/>
    <lineage>
        <taxon>Bacteria</taxon>
        <taxon>Bacillati</taxon>
        <taxon>Bacillota</taxon>
        <taxon>Bacilli</taxon>
        <taxon>Bacillales</taxon>
        <taxon>Bacillaceae</taxon>
        <taxon>Bacillus</taxon>
    </lineage>
</organism>
<sequence length="37" mass="4277">MDTKKAFSYEKSRFLKKNLPPSGGIWGFWFLVLKKAG</sequence>
<comment type="caution">
    <text evidence="1">The sequence shown here is derived from an EMBL/GenBank/DDBJ whole genome shotgun (WGS) entry which is preliminary data.</text>
</comment>
<dbReference type="AlphaFoldDB" id="A0A8B5YFW0"/>
<protein>
    <submittedName>
        <fullName evidence="1">Uncharacterized protein</fullName>
    </submittedName>
</protein>
<accession>A0A8B5YFW0</accession>